<dbReference type="Proteomes" id="UP000789901">
    <property type="component" value="Unassembled WGS sequence"/>
</dbReference>
<dbReference type="EMBL" id="CAJVQB010006486">
    <property type="protein sequence ID" value="CAG8685005.1"/>
    <property type="molecule type" value="Genomic_DNA"/>
</dbReference>
<name>A0ABN7UVL2_GIGMA</name>
<evidence type="ECO:0000313" key="2">
    <source>
        <dbReference type="Proteomes" id="UP000789901"/>
    </source>
</evidence>
<sequence>MSEKAYIKLLIEDKYLFCGRIRCQSKIFWPCVIRYCGPCLKVHAIDIITQLIPFATANKHQDHQYYFYDQIIELEQEIKNVPLEDFEIWCERNKVEVDIDSITKEIKKHIQEDQDYI</sequence>
<accession>A0ABN7UVL2</accession>
<gene>
    <name evidence="1" type="ORF">GMARGA_LOCUS11204</name>
</gene>
<protein>
    <submittedName>
        <fullName evidence="1">12401_t:CDS:1</fullName>
    </submittedName>
</protein>
<organism evidence="1 2">
    <name type="scientific">Gigaspora margarita</name>
    <dbReference type="NCBI Taxonomy" id="4874"/>
    <lineage>
        <taxon>Eukaryota</taxon>
        <taxon>Fungi</taxon>
        <taxon>Fungi incertae sedis</taxon>
        <taxon>Mucoromycota</taxon>
        <taxon>Glomeromycotina</taxon>
        <taxon>Glomeromycetes</taxon>
        <taxon>Diversisporales</taxon>
        <taxon>Gigasporaceae</taxon>
        <taxon>Gigaspora</taxon>
    </lineage>
</organism>
<evidence type="ECO:0000313" key="1">
    <source>
        <dbReference type="EMBL" id="CAG8685005.1"/>
    </source>
</evidence>
<comment type="caution">
    <text evidence="1">The sequence shown here is derived from an EMBL/GenBank/DDBJ whole genome shotgun (WGS) entry which is preliminary data.</text>
</comment>
<proteinExistence type="predicted"/>
<keyword evidence="2" id="KW-1185">Reference proteome</keyword>
<reference evidence="1 2" key="1">
    <citation type="submission" date="2021-06" db="EMBL/GenBank/DDBJ databases">
        <authorList>
            <person name="Kallberg Y."/>
            <person name="Tangrot J."/>
            <person name="Rosling A."/>
        </authorList>
    </citation>
    <scope>NUCLEOTIDE SEQUENCE [LARGE SCALE GENOMIC DNA]</scope>
    <source>
        <strain evidence="1 2">120-4 pot B 10/14</strain>
    </source>
</reference>